<evidence type="ECO:0000313" key="1">
    <source>
        <dbReference type="EMBL" id="KAI5412964.1"/>
    </source>
</evidence>
<protein>
    <submittedName>
        <fullName evidence="1">Uncharacterized protein</fullName>
    </submittedName>
</protein>
<organism evidence="1 2">
    <name type="scientific">Pisum sativum</name>
    <name type="common">Garden pea</name>
    <name type="synonym">Lathyrus oleraceus</name>
    <dbReference type="NCBI Taxonomy" id="3888"/>
    <lineage>
        <taxon>Eukaryota</taxon>
        <taxon>Viridiplantae</taxon>
        <taxon>Streptophyta</taxon>
        <taxon>Embryophyta</taxon>
        <taxon>Tracheophyta</taxon>
        <taxon>Spermatophyta</taxon>
        <taxon>Magnoliopsida</taxon>
        <taxon>eudicotyledons</taxon>
        <taxon>Gunneridae</taxon>
        <taxon>Pentapetalae</taxon>
        <taxon>rosids</taxon>
        <taxon>fabids</taxon>
        <taxon>Fabales</taxon>
        <taxon>Fabaceae</taxon>
        <taxon>Papilionoideae</taxon>
        <taxon>50 kb inversion clade</taxon>
        <taxon>NPAAA clade</taxon>
        <taxon>Hologalegina</taxon>
        <taxon>IRL clade</taxon>
        <taxon>Fabeae</taxon>
        <taxon>Lathyrus</taxon>
    </lineage>
</organism>
<dbReference type="Gramene" id="Psat5g272760.1">
    <property type="protein sequence ID" value="Psat5g272760.1.cds"/>
    <property type="gene ID" value="Psat5g272760"/>
</dbReference>
<proteinExistence type="predicted"/>
<keyword evidence="2" id="KW-1185">Reference proteome</keyword>
<evidence type="ECO:0000313" key="2">
    <source>
        <dbReference type="Proteomes" id="UP001058974"/>
    </source>
</evidence>
<reference evidence="1 2" key="1">
    <citation type="journal article" date="2022" name="Nat. Genet.">
        <title>Improved pea reference genome and pan-genome highlight genomic features and evolutionary characteristics.</title>
        <authorList>
            <person name="Yang T."/>
            <person name="Liu R."/>
            <person name="Luo Y."/>
            <person name="Hu S."/>
            <person name="Wang D."/>
            <person name="Wang C."/>
            <person name="Pandey M.K."/>
            <person name="Ge S."/>
            <person name="Xu Q."/>
            <person name="Li N."/>
            <person name="Li G."/>
            <person name="Huang Y."/>
            <person name="Saxena R.K."/>
            <person name="Ji Y."/>
            <person name="Li M."/>
            <person name="Yan X."/>
            <person name="He Y."/>
            <person name="Liu Y."/>
            <person name="Wang X."/>
            <person name="Xiang C."/>
            <person name="Varshney R.K."/>
            <person name="Ding H."/>
            <person name="Gao S."/>
            <person name="Zong X."/>
        </authorList>
    </citation>
    <scope>NUCLEOTIDE SEQUENCE [LARGE SCALE GENOMIC DNA]</scope>
    <source>
        <strain evidence="1 2">cv. Zhongwan 6</strain>
    </source>
</reference>
<sequence>MENNAIDENSGHVHQFYFVKVWPTVPDSVSQIQKEEKVIKTMNQDISVITDKIAKDTLEHQHLDSVLYKDYTHRERRHNEKILMDFNMALDELNLRNVKVENG</sequence>
<comment type="caution">
    <text evidence="1">The sequence shown here is derived from an EMBL/GenBank/DDBJ whole genome shotgun (WGS) entry which is preliminary data.</text>
</comment>
<gene>
    <name evidence="1" type="ORF">KIW84_057543</name>
</gene>
<dbReference type="EMBL" id="JAMSHJ010000005">
    <property type="protein sequence ID" value="KAI5412964.1"/>
    <property type="molecule type" value="Genomic_DNA"/>
</dbReference>
<accession>A0A9D4X1F0</accession>
<dbReference type="Gramene" id="Psat05G0754300-T1">
    <property type="protein sequence ID" value="KAI5412964.1"/>
    <property type="gene ID" value="KIW84_057543"/>
</dbReference>
<dbReference type="Proteomes" id="UP001058974">
    <property type="component" value="Chromosome 5"/>
</dbReference>
<dbReference type="AlphaFoldDB" id="A0A9D4X1F0"/>
<name>A0A9D4X1F0_PEA</name>